<evidence type="ECO:0000313" key="2">
    <source>
        <dbReference type="Proteomes" id="UP001238088"/>
    </source>
</evidence>
<dbReference type="Proteomes" id="UP001238088">
    <property type="component" value="Unassembled WGS sequence"/>
</dbReference>
<evidence type="ECO:0000313" key="1">
    <source>
        <dbReference type="EMBL" id="MDQ0272216.1"/>
    </source>
</evidence>
<organism evidence="1 2">
    <name type="scientific">Cytobacillus purgationiresistens</name>
    <dbReference type="NCBI Taxonomy" id="863449"/>
    <lineage>
        <taxon>Bacteria</taxon>
        <taxon>Bacillati</taxon>
        <taxon>Bacillota</taxon>
        <taxon>Bacilli</taxon>
        <taxon>Bacillales</taxon>
        <taxon>Bacillaceae</taxon>
        <taxon>Cytobacillus</taxon>
    </lineage>
</organism>
<proteinExistence type="predicted"/>
<dbReference type="RefSeq" id="WP_307477501.1">
    <property type="nucleotide sequence ID" value="NZ_JAUSUB010000021.1"/>
</dbReference>
<keyword evidence="2" id="KW-1185">Reference proteome</keyword>
<comment type="caution">
    <text evidence="1">The sequence shown here is derived from an EMBL/GenBank/DDBJ whole genome shotgun (WGS) entry which is preliminary data.</text>
</comment>
<sequence>MPKGYKIKREKSNNLLLQKGRRTYLLFYNHHEAYDSEGVYDTAIEQTEYDVNDDFRDDKSFGFLLMKANDDQTNELIVGIGGVKLTAQSKTKNMVEDTRVMMEIAKSVKIK</sequence>
<reference evidence="1 2" key="1">
    <citation type="submission" date="2023-07" db="EMBL/GenBank/DDBJ databases">
        <title>Genomic Encyclopedia of Type Strains, Phase IV (KMG-IV): sequencing the most valuable type-strain genomes for metagenomic binning, comparative biology and taxonomic classification.</title>
        <authorList>
            <person name="Goeker M."/>
        </authorList>
    </citation>
    <scope>NUCLEOTIDE SEQUENCE [LARGE SCALE GENOMIC DNA]</scope>
    <source>
        <strain evidence="1 2">DSM 23494</strain>
    </source>
</reference>
<dbReference type="EMBL" id="JAUSUB010000021">
    <property type="protein sequence ID" value="MDQ0272216.1"/>
    <property type="molecule type" value="Genomic_DNA"/>
</dbReference>
<accession>A0ABU0ALR9</accession>
<protein>
    <submittedName>
        <fullName evidence="1">Uncharacterized protein</fullName>
    </submittedName>
</protein>
<gene>
    <name evidence="1" type="ORF">J2S17_004108</name>
</gene>
<name>A0ABU0ALR9_9BACI</name>